<dbReference type="PANTHER" id="PTHR11820">
    <property type="entry name" value="ACYLPYRUVASE"/>
    <property type="match status" value="1"/>
</dbReference>
<dbReference type="PANTHER" id="PTHR11820:SF114">
    <property type="entry name" value="4-HYDROXYPHENYLACETATE CATABOLISM PROTEIN"/>
    <property type="match status" value="1"/>
</dbReference>
<keyword evidence="1" id="KW-0479">Metal-binding</keyword>
<protein>
    <submittedName>
        <fullName evidence="3">Fumarylacetoacetate hydrolase family protein</fullName>
    </submittedName>
</protein>
<comment type="caution">
    <text evidence="3">The sequence shown here is derived from an EMBL/GenBank/DDBJ whole genome shotgun (WGS) entry which is preliminary data.</text>
</comment>
<name>A0ABU8VRJ3_9BURK</name>
<feature type="domain" description="Fumarylacetoacetase-like C-terminal" evidence="2">
    <location>
        <begin position="1"/>
        <end position="119"/>
    </location>
</feature>
<keyword evidence="3" id="KW-0378">Hydrolase</keyword>
<dbReference type="InterPro" id="IPR011234">
    <property type="entry name" value="Fumarylacetoacetase-like_C"/>
</dbReference>
<dbReference type="EMBL" id="JBBKZU010000052">
    <property type="protein sequence ID" value="MEJ8816284.1"/>
    <property type="molecule type" value="Genomic_DNA"/>
</dbReference>
<evidence type="ECO:0000313" key="3">
    <source>
        <dbReference type="EMBL" id="MEJ8816284.1"/>
    </source>
</evidence>
<dbReference type="InterPro" id="IPR036663">
    <property type="entry name" value="Fumarylacetoacetase_C_sf"/>
</dbReference>
<accession>A0ABU8VRJ3</accession>
<feature type="non-terminal residue" evidence="3">
    <location>
        <position position="1"/>
    </location>
</feature>
<organism evidence="3 4">
    <name type="scientific">Variovorax ureilyticus</name>
    <dbReference type="NCBI Taxonomy" id="1836198"/>
    <lineage>
        <taxon>Bacteria</taxon>
        <taxon>Pseudomonadati</taxon>
        <taxon>Pseudomonadota</taxon>
        <taxon>Betaproteobacteria</taxon>
        <taxon>Burkholderiales</taxon>
        <taxon>Comamonadaceae</taxon>
        <taxon>Variovorax</taxon>
    </lineage>
</organism>
<sequence>VANDYAIRDYLENWYRPNLRVKNRDTCTPIGPWLVDAKDVADPMSLALSTTVNGKVTQSGNTKDMIFDVPFLIEYFSSFMTLSPGDLILTGTPDGVVDCRPGDVIVTEIEHIGALVNTIAAA</sequence>
<dbReference type="SUPFAM" id="SSF56529">
    <property type="entry name" value="FAH"/>
    <property type="match status" value="1"/>
</dbReference>
<dbReference type="RefSeq" id="WP_340361473.1">
    <property type="nucleotide sequence ID" value="NZ_JBBKZU010000052.1"/>
</dbReference>
<keyword evidence="4" id="KW-1185">Reference proteome</keyword>
<dbReference type="Pfam" id="PF01557">
    <property type="entry name" value="FAA_hydrolase"/>
    <property type="match status" value="1"/>
</dbReference>
<dbReference type="Gene3D" id="3.90.850.10">
    <property type="entry name" value="Fumarylacetoacetase-like, C-terminal domain"/>
    <property type="match status" value="1"/>
</dbReference>
<dbReference type="Proteomes" id="UP001365846">
    <property type="component" value="Unassembled WGS sequence"/>
</dbReference>
<gene>
    <name evidence="3" type="ORF">WKW77_34960</name>
</gene>
<reference evidence="3 4" key="1">
    <citation type="submission" date="2024-03" db="EMBL/GenBank/DDBJ databases">
        <title>Novel species of the genus Variovorax.</title>
        <authorList>
            <person name="Liu Q."/>
            <person name="Xin Y.-H."/>
        </authorList>
    </citation>
    <scope>NUCLEOTIDE SEQUENCE [LARGE SCALE GENOMIC DNA]</scope>
    <source>
        <strain evidence="3 4">KACC 18899</strain>
    </source>
</reference>
<evidence type="ECO:0000256" key="1">
    <source>
        <dbReference type="ARBA" id="ARBA00022723"/>
    </source>
</evidence>
<evidence type="ECO:0000313" key="4">
    <source>
        <dbReference type="Proteomes" id="UP001365846"/>
    </source>
</evidence>
<proteinExistence type="predicted"/>
<evidence type="ECO:0000259" key="2">
    <source>
        <dbReference type="Pfam" id="PF01557"/>
    </source>
</evidence>
<dbReference type="GO" id="GO:0016787">
    <property type="term" value="F:hydrolase activity"/>
    <property type="evidence" value="ECO:0007669"/>
    <property type="project" value="UniProtKB-KW"/>
</dbReference>